<feature type="domain" description="WYL" evidence="2">
    <location>
        <begin position="151"/>
        <end position="216"/>
    </location>
</feature>
<evidence type="ECO:0000313" key="3">
    <source>
        <dbReference type="EMBL" id="CUH42541.1"/>
    </source>
</evidence>
<dbReference type="Proteomes" id="UP000050786">
    <property type="component" value="Unassembled WGS sequence"/>
</dbReference>
<feature type="domain" description="Helix-turn-helix type 11" evidence="1">
    <location>
        <begin position="19"/>
        <end position="72"/>
    </location>
</feature>
<organism evidence="3 4">
    <name type="scientific">Ruegeria atlantica</name>
    <dbReference type="NCBI Taxonomy" id="81569"/>
    <lineage>
        <taxon>Bacteria</taxon>
        <taxon>Pseudomonadati</taxon>
        <taxon>Pseudomonadota</taxon>
        <taxon>Alphaproteobacteria</taxon>
        <taxon>Rhodobacterales</taxon>
        <taxon>Roseobacteraceae</taxon>
        <taxon>Ruegeria</taxon>
    </lineage>
</organism>
<dbReference type="InterPro" id="IPR013196">
    <property type="entry name" value="HTH_11"/>
</dbReference>
<dbReference type="AlphaFoldDB" id="A0A0P1E4D2"/>
<dbReference type="EMBL" id="CYPS01000022">
    <property type="protein sequence ID" value="CUH42541.1"/>
    <property type="molecule type" value="Genomic_DNA"/>
</dbReference>
<protein>
    <submittedName>
        <fullName evidence="3">HTH domain protein</fullName>
    </submittedName>
</protein>
<sequence>MTVSVIRFRLICTMSRTARLFQLMQALRSGPSPKTSQHLAQDLGVSPRTVHRDIESLRGLGAVIDGEAGFGFTLIEDATLPPLGFTDDELEALVLGLREVQAIGDPGLADAASNTLRKLQGRLPQRQSHRLSHAVLTATRFDRPAKPTIAVADLRQATWDERTIEFAYTDAKGDDTRRKVNPLSIVYMDRASVLISWCLLRQDFRVFRLDRIREMSVTGESFRPNRIPLLRDALAQIRAKHKAKDREGSS</sequence>
<dbReference type="InterPro" id="IPR026881">
    <property type="entry name" value="WYL_dom"/>
</dbReference>
<dbReference type="PROSITE" id="PS52050">
    <property type="entry name" value="WYL"/>
    <property type="match status" value="1"/>
</dbReference>
<proteinExistence type="predicted"/>
<dbReference type="Pfam" id="PF08279">
    <property type="entry name" value="HTH_11"/>
    <property type="match status" value="1"/>
</dbReference>
<accession>A0A0P1E4D2</accession>
<dbReference type="SUPFAM" id="SSF46785">
    <property type="entry name" value="Winged helix' DNA-binding domain"/>
    <property type="match status" value="1"/>
</dbReference>
<dbReference type="InterPro" id="IPR036388">
    <property type="entry name" value="WH-like_DNA-bd_sf"/>
</dbReference>
<gene>
    <name evidence="3" type="ORF">RUM4293_01429</name>
</gene>
<evidence type="ECO:0000259" key="1">
    <source>
        <dbReference type="Pfam" id="PF08279"/>
    </source>
</evidence>
<keyword evidence="4" id="KW-1185">Reference proteome</keyword>
<dbReference type="PANTHER" id="PTHR34580:SF3">
    <property type="entry name" value="PROTEIN PAFB"/>
    <property type="match status" value="1"/>
</dbReference>
<dbReference type="InterPro" id="IPR051534">
    <property type="entry name" value="CBASS_pafABC_assoc_protein"/>
</dbReference>
<dbReference type="Pfam" id="PF13280">
    <property type="entry name" value="WYL"/>
    <property type="match status" value="1"/>
</dbReference>
<evidence type="ECO:0000313" key="4">
    <source>
        <dbReference type="Proteomes" id="UP000050786"/>
    </source>
</evidence>
<name>A0A0P1E4D2_9RHOB</name>
<dbReference type="InterPro" id="IPR036390">
    <property type="entry name" value="WH_DNA-bd_sf"/>
</dbReference>
<dbReference type="Gene3D" id="1.10.10.10">
    <property type="entry name" value="Winged helix-like DNA-binding domain superfamily/Winged helix DNA-binding domain"/>
    <property type="match status" value="1"/>
</dbReference>
<reference evidence="4" key="1">
    <citation type="submission" date="2015-09" db="EMBL/GenBank/DDBJ databases">
        <authorList>
            <person name="Rodrigo-Torres L."/>
            <person name="Arahal D.R."/>
        </authorList>
    </citation>
    <scope>NUCLEOTIDE SEQUENCE [LARGE SCALE GENOMIC DNA]</scope>
    <source>
        <strain evidence="4">CECT 4293</strain>
    </source>
</reference>
<dbReference type="PANTHER" id="PTHR34580">
    <property type="match status" value="1"/>
</dbReference>
<evidence type="ECO:0000259" key="2">
    <source>
        <dbReference type="Pfam" id="PF13280"/>
    </source>
</evidence>